<protein>
    <submittedName>
        <fullName evidence="1">Type IV secretory pathway, VirD2 components (Relaxase)</fullName>
    </submittedName>
</protein>
<keyword evidence="1" id="KW-0614">Plasmid</keyword>
<geneLocation type="plasmid" evidence="1">
    <name>pCTXM-2269</name>
</geneLocation>
<dbReference type="AlphaFoldDB" id="A0A286S0J1"/>
<dbReference type="InterPro" id="IPR021795">
    <property type="entry name" value="DUF3363"/>
</dbReference>
<evidence type="ECO:0000313" key="1">
    <source>
        <dbReference type="EMBL" id="ASX98064.1"/>
    </source>
</evidence>
<reference evidence="1" key="1">
    <citation type="submission" date="2017-07" db="EMBL/GenBank/DDBJ databases">
        <title>Complete Sequence of plasmid pCTXM-2269.</title>
        <authorList>
            <person name="Li M."/>
            <person name="Li F."/>
            <person name="Pei G."/>
            <person name="Tong Y."/>
        </authorList>
    </citation>
    <scope>NUCLEOTIDE SEQUENCE</scope>
    <source>
        <strain evidence="1">2269</strain>
        <plasmid evidence="1">pCTXM-2269</plasmid>
    </source>
</reference>
<organism evidence="1">
    <name type="scientific">Escherichia coli</name>
    <dbReference type="NCBI Taxonomy" id="562"/>
    <lineage>
        <taxon>Bacteria</taxon>
        <taxon>Pseudomonadati</taxon>
        <taxon>Pseudomonadota</taxon>
        <taxon>Gammaproteobacteria</taxon>
        <taxon>Enterobacterales</taxon>
        <taxon>Enterobacteriaceae</taxon>
        <taxon>Escherichia</taxon>
    </lineage>
</organism>
<name>A0A286S0J1_ECOLX</name>
<accession>A0A286S0J1</accession>
<sequence length="173" mass="19472">MDNGIDWFFNFLYVNKQIGSDGATWLDRRLIHGETADLAPTGFGQQVREAMDQRREHHIEQGDATRSRDSRVFYRRNLLAILREREVAGVGSDMALSKGLPFRAATDGESVSGKFTGTVHLSSGKFAVVEKSHEFTLVPWRPIIDRQLGREVMGIVQGGSVSWQLGRQRGLER</sequence>
<dbReference type="EMBL" id="MF535908">
    <property type="protein sequence ID" value="ASX98064.1"/>
    <property type="molecule type" value="Genomic_DNA"/>
</dbReference>
<proteinExistence type="predicted"/>
<dbReference type="Pfam" id="PF11843">
    <property type="entry name" value="DUF3363"/>
    <property type="match status" value="1"/>
</dbReference>